<evidence type="ECO:0000256" key="1">
    <source>
        <dbReference type="SAM" id="Phobius"/>
    </source>
</evidence>
<accession>A0ABW6PR17</accession>
<keyword evidence="3" id="KW-1185">Reference proteome</keyword>
<protein>
    <submittedName>
        <fullName evidence="2">Uncharacterized protein</fullName>
    </submittedName>
</protein>
<sequence>MTRVAKAGQCVAGFVFGVPLTWGAFLAVLGIDSEVYDRLVPLRASISVIPMLLVLLPAALVLWLAPRLRPATIGLIAACLLTGSALFLLITW</sequence>
<gene>
    <name evidence="2" type="ORF">ACFYTF_18315</name>
</gene>
<keyword evidence="1" id="KW-0812">Transmembrane</keyword>
<evidence type="ECO:0000313" key="3">
    <source>
        <dbReference type="Proteomes" id="UP001601444"/>
    </source>
</evidence>
<keyword evidence="1" id="KW-1133">Transmembrane helix</keyword>
<dbReference type="RefSeq" id="WP_387701290.1">
    <property type="nucleotide sequence ID" value="NZ_JBIAMX010000010.1"/>
</dbReference>
<reference evidence="2 3" key="1">
    <citation type="submission" date="2024-10" db="EMBL/GenBank/DDBJ databases">
        <title>The Natural Products Discovery Center: Release of the First 8490 Sequenced Strains for Exploring Actinobacteria Biosynthetic Diversity.</title>
        <authorList>
            <person name="Kalkreuter E."/>
            <person name="Kautsar S.A."/>
            <person name="Yang D."/>
            <person name="Bader C.D."/>
            <person name="Teijaro C.N."/>
            <person name="Fluegel L."/>
            <person name="Davis C.M."/>
            <person name="Simpson J.R."/>
            <person name="Lauterbach L."/>
            <person name="Steele A.D."/>
            <person name="Gui C."/>
            <person name="Meng S."/>
            <person name="Li G."/>
            <person name="Viehrig K."/>
            <person name="Ye F."/>
            <person name="Su P."/>
            <person name="Kiefer A.F."/>
            <person name="Nichols A."/>
            <person name="Cepeda A.J."/>
            <person name="Yan W."/>
            <person name="Fan B."/>
            <person name="Jiang Y."/>
            <person name="Adhikari A."/>
            <person name="Zheng C.-J."/>
            <person name="Schuster L."/>
            <person name="Cowan T.M."/>
            <person name="Smanski M.J."/>
            <person name="Chevrette M.G."/>
            <person name="De Carvalho L.P.S."/>
            <person name="Shen B."/>
        </authorList>
    </citation>
    <scope>NUCLEOTIDE SEQUENCE [LARGE SCALE GENOMIC DNA]</scope>
    <source>
        <strain evidence="2 3">NPDC004045</strain>
    </source>
</reference>
<feature type="transmembrane region" description="Helical" evidence="1">
    <location>
        <begin position="43"/>
        <end position="64"/>
    </location>
</feature>
<keyword evidence="1" id="KW-0472">Membrane</keyword>
<proteinExistence type="predicted"/>
<feature type="transmembrane region" description="Helical" evidence="1">
    <location>
        <begin position="12"/>
        <end position="31"/>
    </location>
</feature>
<feature type="transmembrane region" description="Helical" evidence="1">
    <location>
        <begin position="71"/>
        <end position="90"/>
    </location>
</feature>
<dbReference type="Proteomes" id="UP001601444">
    <property type="component" value="Unassembled WGS sequence"/>
</dbReference>
<organism evidence="2 3">
    <name type="scientific">Nocardia thailandica</name>
    <dbReference type="NCBI Taxonomy" id="257275"/>
    <lineage>
        <taxon>Bacteria</taxon>
        <taxon>Bacillati</taxon>
        <taxon>Actinomycetota</taxon>
        <taxon>Actinomycetes</taxon>
        <taxon>Mycobacteriales</taxon>
        <taxon>Nocardiaceae</taxon>
        <taxon>Nocardia</taxon>
    </lineage>
</organism>
<evidence type="ECO:0000313" key="2">
    <source>
        <dbReference type="EMBL" id="MFF0544787.1"/>
    </source>
</evidence>
<dbReference type="EMBL" id="JBIAMX010000010">
    <property type="protein sequence ID" value="MFF0544787.1"/>
    <property type="molecule type" value="Genomic_DNA"/>
</dbReference>
<comment type="caution">
    <text evidence="2">The sequence shown here is derived from an EMBL/GenBank/DDBJ whole genome shotgun (WGS) entry which is preliminary data.</text>
</comment>
<name>A0ABW6PR17_9NOCA</name>